<sequence>MARQREDVVARCRVQIAFEQFVGSGRVVGTGSGRRVRARHPASELEDVVARRRMHIRCRATRCRRLRYWVGGSVRGFWNT</sequence>
<dbReference type="EMBL" id="OZ023705">
    <property type="protein sequence ID" value="CAK9875388.1"/>
    <property type="molecule type" value="Genomic_DNA"/>
</dbReference>
<reference evidence="1" key="1">
    <citation type="submission" date="2024-03" db="EMBL/GenBank/DDBJ databases">
        <authorList>
            <consortium name="ELIXIR-Norway"/>
            <consortium name="Elixir Norway"/>
        </authorList>
    </citation>
    <scope>NUCLEOTIDE SEQUENCE</scope>
</reference>
<name>A0ABP1BIG2_9BRYO</name>
<dbReference type="Proteomes" id="UP001497522">
    <property type="component" value="Chromosome 4"/>
</dbReference>
<evidence type="ECO:0000313" key="2">
    <source>
        <dbReference type="Proteomes" id="UP001497522"/>
    </source>
</evidence>
<organism evidence="1 2">
    <name type="scientific">Sphagnum jensenii</name>
    <dbReference type="NCBI Taxonomy" id="128206"/>
    <lineage>
        <taxon>Eukaryota</taxon>
        <taxon>Viridiplantae</taxon>
        <taxon>Streptophyta</taxon>
        <taxon>Embryophyta</taxon>
        <taxon>Bryophyta</taxon>
        <taxon>Sphagnophytina</taxon>
        <taxon>Sphagnopsida</taxon>
        <taxon>Sphagnales</taxon>
        <taxon>Sphagnaceae</taxon>
        <taxon>Sphagnum</taxon>
    </lineage>
</organism>
<proteinExistence type="predicted"/>
<accession>A0ABP1BIG2</accession>
<evidence type="ECO:0000313" key="1">
    <source>
        <dbReference type="EMBL" id="CAK9875388.1"/>
    </source>
</evidence>
<gene>
    <name evidence="1" type="ORF">CSSPJE1EN2_LOCUS17637</name>
</gene>
<protein>
    <submittedName>
        <fullName evidence="1">Uncharacterized protein</fullName>
    </submittedName>
</protein>
<keyword evidence="2" id="KW-1185">Reference proteome</keyword>